<comment type="similarity">
    <text evidence="2 6">Belongs to the enoyl-CoA hydratase/isomerase family.</text>
</comment>
<dbReference type="CDD" id="cd06558">
    <property type="entry name" value="crotonase-like"/>
    <property type="match status" value="1"/>
</dbReference>
<evidence type="ECO:0000313" key="7">
    <source>
        <dbReference type="EMBL" id="NEK24224.1"/>
    </source>
</evidence>
<dbReference type="InterPro" id="IPR018376">
    <property type="entry name" value="Enoyl-CoA_hyd/isom_CS"/>
</dbReference>
<organism evidence="7 8">
    <name type="scientific">Sulfitobacter sediminilitoris</name>
    <dbReference type="NCBI Taxonomy" id="2698830"/>
    <lineage>
        <taxon>Bacteria</taxon>
        <taxon>Pseudomonadati</taxon>
        <taxon>Pseudomonadota</taxon>
        <taxon>Alphaproteobacteria</taxon>
        <taxon>Rhodobacterales</taxon>
        <taxon>Roseobacteraceae</taxon>
        <taxon>Sulfitobacter</taxon>
    </lineage>
</organism>
<name>A0A6P0CIE4_9RHOB</name>
<evidence type="ECO:0000256" key="2">
    <source>
        <dbReference type="ARBA" id="ARBA00005254"/>
    </source>
</evidence>
<dbReference type="EMBL" id="JAABNT010000013">
    <property type="protein sequence ID" value="NEK24224.1"/>
    <property type="molecule type" value="Genomic_DNA"/>
</dbReference>
<dbReference type="RefSeq" id="WP_164355150.1">
    <property type="nucleotide sequence ID" value="NZ_JAABNT010000013.1"/>
</dbReference>
<reference evidence="7 8" key="1">
    <citation type="submission" date="2020-01" db="EMBL/GenBank/DDBJ databases">
        <title>Sulfitobacter sediminilitoris sp. nov., isolated from a tidal flat.</title>
        <authorList>
            <person name="Park S."/>
            <person name="Yoon J.-H."/>
        </authorList>
    </citation>
    <scope>NUCLEOTIDE SEQUENCE [LARGE SCALE GENOMIC DNA]</scope>
    <source>
        <strain evidence="7 8">JBTF-M27</strain>
    </source>
</reference>
<keyword evidence="4" id="KW-0443">Lipid metabolism</keyword>
<accession>A0A6P0CIE4</accession>
<dbReference type="Gene3D" id="3.90.226.10">
    <property type="entry name" value="2-enoyl-CoA Hydratase, Chain A, domain 1"/>
    <property type="match status" value="1"/>
</dbReference>
<dbReference type="Proteomes" id="UP000468591">
    <property type="component" value="Unassembled WGS sequence"/>
</dbReference>
<evidence type="ECO:0000256" key="3">
    <source>
        <dbReference type="ARBA" id="ARBA00022832"/>
    </source>
</evidence>
<evidence type="ECO:0000256" key="4">
    <source>
        <dbReference type="ARBA" id="ARBA00023098"/>
    </source>
</evidence>
<dbReference type="PANTHER" id="PTHR43149:SF1">
    <property type="entry name" value="DELTA(3,5)-DELTA(2,4)-DIENOYL-COA ISOMERASE, MITOCHONDRIAL"/>
    <property type="match status" value="1"/>
</dbReference>
<keyword evidence="3" id="KW-0276">Fatty acid metabolism</keyword>
<dbReference type="GO" id="GO:0006635">
    <property type="term" value="P:fatty acid beta-oxidation"/>
    <property type="evidence" value="ECO:0007669"/>
    <property type="project" value="UniProtKB-UniPathway"/>
</dbReference>
<gene>
    <name evidence="7" type="ORF">GV827_17705</name>
</gene>
<proteinExistence type="inferred from homology"/>
<dbReference type="PANTHER" id="PTHR43149">
    <property type="entry name" value="ENOYL-COA HYDRATASE"/>
    <property type="match status" value="1"/>
</dbReference>
<dbReference type="Pfam" id="PF00378">
    <property type="entry name" value="ECH_1"/>
    <property type="match status" value="1"/>
</dbReference>
<dbReference type="InterPro" id="IPR001753">
    <property type="entry name" value="Enoyl-CoA_hydra/iso"/>
</dbReference>
<evidence type="ECO:0000256" key="5">
    <source>
        <dbReference type="ARBA" id="ARBA00023235"/>
    </source>
</evidence>
<comment type="pathway">
    <text evidence="1">Lipid metabolism; fatty acid beta-oxidation.</text>
</comment>
<dbReference type="InterPro" id="IPR045002">
    <property type="entry name" value="Ech1-like"/>
</dbReference>
<keyword evidence="5" id="KW-0413">Isomerase</keyword>
<evidence type="ECO:0000256" key="1">
    <source>
        <dbReference type="ARBA" id="ARBA00005005"/>
    </source>
</evidence>
<dbReference type="PROSITE" id="PS00166">
    <property type="entry name" value="ENOYL_COA_HYDRATASE"/>
    <property type="match status" value="1"/>
</dbReference>
<dbReference type="NCBIfam" id="NF005699">
    <property type="entry name" value="PRK07509.1"/>
    <property type="match status" value="1"/>
</dbReference>
<evidence type="ECO:0000256" key="6">
    <source>
        <dbReference type="RuleBase" id="RU003707"/>
    </source>
</evidence>
<evidence type="ECO:0000313" key="8">
    <source>
        <dbReference type="Proteomes" id="UP000468591"/>
    </source>
</evidence>
<protein>
    <submittedName>
        <fullName evidence="7">Crotonase/enoyl-CoA hydratase family protein</fullName>
    </submittedName>
</protein>
<dbReference type="SUPFAM" id="SSF52096">
    <property type="entry name" value="ClpP/crotonase"/>
    <property type="match status" value="1"/>
</dbReference>
<dbReference type="GO" id="GO:0016853">
    <property type="term" value="F:isomerase activity"/>
    <property type="evidence" value="ECO:0007669"/>
    <property type="project" value="UniProtKB-KW"/>
</dbReference>
<comment type="caution">
    <text evidence="7">The sequence shown here is derived from an EMBL/GenBank/DDBJ whole genome shotgun (WGS) entry which is preliminary data.</text>
</comment>
<dbReference type="InterPro" id="IPR014748">
    <property type="entry name" value="Enoyl-CoA_hydra_C"/>
</dbReference>
<dbReference type="InterPro" id="IPR029045">
    <property type="entry name" value="ClpP/crotonase-like_dom_sf"/>
</dbReference>
<keyword evidence="8" id="KW-1185">Reference proteome</keyword>
<sequence>MARVTVTYENHIAFVRLTRADKMNAVDQEMIDGIIAAGQEVAASDARVAVISGEGKAFCAGIDITGLSGMMGRDPKEVLMPRTHGHGTTNQWQEVAMIWHRMEIPVIAAIHGVCFGAGIQLALGCDIRIAAPGTRFAVMEMKWGIVPDMGGMVLLPKLVRSDVLRRLTYTAEQVETEQAADWGLITEISDDPLAAATALAETIAGKSPSAIRAAKKLIHLAETAEAQDVLEAESRIQSQLIGKPEQMEVIAAQMQKRAPVFK</sequence>
<dbReference type="Gene3D" id="1.10.12.10">
    <property type="entry name" value="Lyase 2-enoyl-coa Hydratase, Chain A, domain 2"/>
    <property type="match status" value="1"/>
</dbReference>
<dbReference type="UniPathway" id="UPA00659"/>
<dbReference type="AlphaFoldDB" id="A0A6P0CIE4"/>